<keyword evidence="2" id="KW-0805">Transcription regulation</keyword>
<dbReference type="Gene3D" id="1.10.1790.10">
    <property type="entry name" value="PRD domain"/>
    <property type="match status" value="1"/>
</dbReference>
<evidence type="ECO:0000313" key="6">
    <source>
        <dbReference type="Proteomes" id="UP000596739"/>
    </source>
</evidence>
<dbReference type="InterPro" id="IPR050661">
    <property type="entry name" value="BglG_antiterminators"/>
</dbReference>
<dbReference type="InterPro" id="IPR036388">
    <property type="entry name" value="WH-like_DNA-bd_sf"/>
</dbReference>
<evidence type="ECO:0000256" key="1">
    <source>
        <dbReference type="ARBA" id="ARBA00022737"/>
    </source>
</evidence>
<dbReference type="PANTHER" id="PTHR30185">
    <property type="entry name" value="CRYPTIC BETA-GLUCOSIDE BGL OPERON ANTITERMINATOR"/>
    <property type="match status" value="1"/>
</dbReference>
<reference evidence="6" key="1">
    <citation type="submission" date="2021-01" db="EMBL/GenBank/DDBJ databases">
        <title>Genome public.</title>
        <authorList>
            <person name="Liu C."/>
            <person name="Sun Q."/>
        </authorList>
    </citation>
    <scope>NUCLEOTIDE SEQUENCE [LARGE SCALE GENOMIC DNA]</scope>
    <source>
        <strain evidence="6">YIM B02505</strain>
    </source>
</reference>
<proteinExistence type="predicted"/>
<gene>
    <name evidence="5" type="ORF">JHL18_04935</name>
</gene>
<dbReference type="RefSeq" id="WP_200266712.1">
    <property type="nucleotide sequence ID" value="NZ_JAENHN010000010.1"/>
</dbReference>
<dbReference type="Proteomes" id="UP000596739">
    <property type="component" value="Unassembled WGS sequence"/>
</dbReference>
<comment type="caution">
    <text evidence="5">The sequence shown here is derived from an EMBL/GenBank/DDBJ whole genome shotgun (WGS) entry which is preliminary data.</text>
</comment>
<dbReference type="Pfam" id="PF00874">
    <property type="entry name" value="PRD"/>
    <property type="match status" value="1"/>
</dbReference>
<keyword evidence="3" id="KW-0804">Transcription</keyword>
<feature type="domain" description="PRD" evidence="4">
    <location>
        <begin position="294"/>
        <end position="401"/>
    </location>
</feature>
<keyword evidence="6" id="KW-1185">Reference proteome</keyword>
<evidence type="ECO:0000259" key="4">
    <source>
        <dbReference type="PROSITE" id="PS51372"/>
    </source>
</evidence>
<dbReference type="PANTHER" id="PTHR30185:SF18">
    <property type="entry name" value="TRANSCRIPTIONAL REGULATOR MTLR"/>
    <property type="match status" value="1"/>
</dbReference>
<organism evidence="5 6">
    <name type="scientific">Clostridium yunnanense</name>
    <dbReference type="NCBI Taxonomy" id="2800325"/>
    <lineage>
        <taxon>Bacteria</taxon>
        <taxon>Bacillati</taxon>
        <taxon>Bacillota</taxon>
        <taxon>Clostridia</taxon>
        <taxon>Eubacteriales</taxon>
        <taxon>Clostridiaceae</taxon>
        <taxon>Clostridium</taxon>
    </lineage>
</organism>
<dbReference type="InterPro" id="IPR036390">
    <property type="entry name" value="WH_DNA-bd_sf"/>
</dbReference>
<accession>A0ABS1EKT6</accession>
<evidence type="ECO:0000313" key="5">
    <source>
        <dbReference type="EMBL" id="MBK1809987.1"/>
    </source>
</evidence>
<dbReference type="Gene3D" id="1.10.10.10">
    <property type="entry name" value="Winged helix-like DNA-binding domain superfamily/Winged helix DNA-binding domain"/>
    <property type="match status" value="1"/>
</dbReference>
<evidence type="ECO:0000256" key="3">
    <source>
        <dbReference type="ARBA" id="ARBA00023163"/>
    </source>
</evidence>
<keyword evidence="1" id="KW-0677">Repeat</keyword>
<dbReference type="InterPro" id="IPR011608">
    <property type="entry name" value="PRD"/>
</dbReference>
<dbReference type="InterPro" id="IPR013196">
    <property type="entry name" value="HTH_11"/>
</dbReference>
<dbReference type="SUPFAM" id="SSF63520">
    <property type="entry name" value="PTS-regulatory domain, PRD"/>
    <property type="match status" value="1"/>
</dbReference>
<sequence>MNRRHRDVLNIILNTDEYITGNELARLCNVTIRTIRKDIKEINDLLKEYDVKVEASIKKGYSLSKANKDIVKKNNIIRKVLDYEYIIETPSLPIDRQMYILLKLTIKKIITIEELVEALSVSEATVNNDIKFVNKWLKRNLKLGISYSLSEGITLNATEKEKRNIISCVLAKRINVSTVSKYWSYLFEENDAVTAVKDIYYIVSSESRKHNYYLSGHSYQLFCYEILVAIKRNRLGFKLNELDEISYELMEVVSAIGEKVEEQLAVKLSKAEWLNLQEYFMSKQFLNGTKFKDSEIEVAVPIVDDYLLVLYEKFKIDLSNNLDNKYKLILYVAPMINRLKYKHCISNKINEKLAKTHKAEYKLANEIAPIIKKKLNLDVTLTDLSYITLHLVSMCGMWKYKLNTIIVCDYDESILNLIKDKIQNIFGERVQICGFYGYQDFMYEDEENLKSVDLIITTSTIADITSIPFIRIKPEIEQNDIDMIAEYVNSYDNRRG</sequence>
<dbReference type="InterPro" id="IPR036634">
    <property type="entry name" value="PRD_sf"/>
</dbReference>
<protein>
    <submittedName>
        <fullName evidence="5">HTH domain-containing protein</fullName>
    </submittedName>
</protein>
<evidence type="ECO:0000256" key="2">
    <source>
        <dbReference type="ARBA" id="ARBA00023015"/>
    </source>
</evidence>
<dbReference type="EMBL" id="JAENHN010000010">
    <property type="protein sequence ID" value="MBK1809987.1"/>
    <property type="molecule type" value="Genomic_DNA"/>
</dbReference>
<dbReference type="SUPFAM" id="SSF46785">
    <property type="entry name" value="Winged helix' DNA-binding domain"/>
    <property type="match status" value="1"/>
</dbReference>
<dbReference type="Pfam" id="PF08279">
    <property type="entry name" value="HTH_11"/>
    <property type="match status" value="2"/>
</dbReference>
<dbReference type="PROSITE" id="PS51372">
    <property type="entry name" value="PRD_2"/>
    <property type="match status" value="1"/>
</dbReference>
<name>A0ABS1EKT6_9CLOT</name>